<name>A0ACC1LY50_9FUNG</name>
<proteinExistence type="predicted"/>
<protein>
    <submittedName>
        <fullName evidence="1">Uncharacterized protein</fullName>
    </submittedName>
</protein>
<feature type="non-terminal residue" evidence="1">
    <location>
        <position position="259"/>
    </location>
</feature>
<gene>
    <name evidence="1" type="ORF">IWW38_004723</name>
</gene>
<sequence length="259" mass="27718">MSYPYEYALPQNHHSCLAEILPPPLPAANFVRSLRWSPDGTQLAAATDSGGVEIHDLSRVVDGYYNQQQQQQESTPPPNASTTVQSIGTLPVLSFAWYPHMAASAPETCCLVESTRDHPLHLRDTLGGHVRASYRAMSPVDALMTATAVEFTSGGAQEFVAGFASCLALFDVMRPGLPVVLRQTSPSRKSRDGIKGVVSCIAPRRGDLAACATFSGSLGLVASNSLDPVAAWKVPVEYAGAGVTELRWSGDHVLWAAQR</sequence>
<organism evidence="1 2">
    <name type="scientific">Coemansia aciculifera</name>
    <dbReference type="NCBI Taxonomy" id="417176"/>
    <lineage>
        <taxon>Eukaryota</taxon>
        <taxon>Fungi</taxon>
        <taxon>Fungi incertae sedis</taxon>
        <taxon>Zoopagomycota</taxon>
        <taxon>Kickxellomycotina</taxon>
        <taxon>Kickxellomycetes</taxon>
        <taxon>Kickxellales</taxon>
        <taxon>Kickxellaceae</taxon>
        <taxon>Coemansia</taxon>
    </lineage>
</organism>
<accession>A0ACC1LY50</accession>
<comment type="caution">
    <text evidence="1">The sequence shown here is derived from an EMBL/GenBank/DDBJ whole genome shotgun (WGS) entry which is preliminary data.</text>
</comment>
<dbReference type="Proteomes" id="UP001139981">
    <property type="component" value="Unassembled WGS sequence"/>
</dbReference>
<reference evidence="1" key="1">
    <citation type="submission" date="2022-07" db="EMBL/GenBank/DDBJ databases">
        <title>Phylogenomic reconstructions and comparative analyses of Kickxellomycotina fungi.</title>
        <authorList>
            <person name="Reynolds N.K."/>
            <person name="Stajich J.E."/>
            <person name="Barry K."/>
            <person name="Grigoriev I.V."/>
            <person name="Crous P."/>
            <person name="Smith M.E."/>
        </authorList>
    </citation>
    <scope>NUCLEOTIDE SEQUENCE</scope>
    <source>
        <strain evidence="1">CBS 190363</strain>
    </source>
</reference>
<keyword evidence="2" id="KW-1185">Reference proteome</keyword>
<evidence type="ECO:0000313" key="1">
    <source>
        <dbReference type="EMBL" id="KAJ2889419.1"/>
    </source>
</evidence>
<dbReference type="EMBL" id="JANBVB010001844">
    <property type="protein sequence ID" value="KAJ2889419.1"/>
    <property type="molecule type" value="Genomic_DNA"/>
</dbReference>
<evidence type="ECO:0000313" key="2">
    <source>
        <dbReference type="Proteomes" id="UP001139981"/>
    </source>
</evidence>